<dbReference type="eggNOG" id="ENOG5030ZD7">
    <property type="taxonomic scope" value="Bacteria"/>
</dbReference>
<name>A0A086AP67_FLAHY</name>
<comment type="caution">
    <text evidence="1">The sequence shown here is derived from an EMBL/GenBank/DDBJ whole genome shotgun (WGS) entry which is preliminary data.</text>
</comment>
<keyword evidence="4" id="KW-1185">Reference proteome</keyword>
<protein>
    <submittedName>
        <fullName evidence="1">Uncharacterized protein</fullName>
    </submittedName>
</protein>
<dbReference type="RefSeq" id="WP_035619837.1">
    <property type="nucleotide sequence ID" value="NZ_JBEWQG010000001.1"/>
</dbReference>
<evidence type="ECO:0000313" key="1">
    <source>
        <dbReference type="EMBL" id="KFF18481.1"/>
    </source>
</evidence>
<accession>A0A086AP67</accession>
<organism evidence="1 3">
    <name type="scientific">Flavobacterium hydatis</name>
    <name type="common">Cytophaga aquatilis</name>
    <dbReference type="NCBI Taxonomy" id="991"/>
    <lineage>
        <taxon>Bacteria</taxon>
        <taxon>Pseudomonadati</taxon>
        <taxon>Bacteroidota</taxon>
        <taxon>Flavobacteriia</taxon>
        <taxon>Flavobacteriales</taxon>
        <taxon>Flavobacteriaceae</taxon>
        <taxon>Flavobacterium</taxon>
    </lineage>
</organism>
<evidence type="ECO:0000313" key="2">
    <source>
        <dbReference type="EMBL" id="OXA96773.1"/>
    </source>
</evidence>
<reference evidence="1 3" key="1">
    <citation type="submission" date="2014-07" db="EMBL/GenBank/DDBJ databases">
        <title>Genome of Flavobacterium hydatis DSM 2063.</title>
        <authorList>
            <person name="Pipes S.E."/>
            <person name="Stropko S.J."/>
            <person name="Newman J.D."/>
        </authorList>
    </citation>
    <scope>NUCLEOTIDE SEQUENCE [LARGE SCALE GENOMIC DNA]</scope>
    <source>
        <strain evidence="1 3">DSM 2063</strain>
    </source>
</reference>
<dbReference type="OrthoDB" id="1371680at2"/>
<reference evidence="2 4" key="2">
    <citation type="submission" date="2016-11" db="EMBL/GenBank/DDBJ databases">
        <title>Whole genomes of Flavobacteriaceae.</title>
        <authorList>
            <person name="Stine C."/>
            <person name="Li C."/>
            <person name="Tadesse D."/>
        </authorList>
    </citation>
    <scope>NUCLEOTIDE SEQUENCE [LARGE SCALE GENOMIC DNA]</scope>
    <source>
        <strain evidence="2 4">ATCC 29551</strain>
    </source>
</reference>
<dbReference type="AlphaFoldDB" id="A0A086AP67"/>
<dbReference type="EMBL" id="JPRM01000006">
    <property type="protein sequence ID" value="KFF18481.1"/>
    <property type="molecule type" value="Genomic_DNA"/>
</dbReference>
<dbReference type="EMBL" id="MUGY01000004">
    <property type="protein sequence ID" value="OXA96773.1"/>
    <property type="molecule type" value="Genomic_DNA"/>
</dbReference>
<evidence type="ECO:0000313" key="4">
    <source>
        <dbReference type="Proteomes" id="UP000198424"/>
    </source>
</evidence>
<dbReference type="Proteomes" id="UP000198424">
    <property type="component" value="Unassembled WGS sequence"/>
</dbReference>
<proteinExistence type="predicted"/>
<sequence>MKTFYKISRAIQALLKTDVKRILSVIQTKRINTNEIKGKLYSSESNSILFQMYAHEDEDLFI</sequence>
<dbReference type="Proteomes" id="UP000028712">
    <property type="component" value="Unassembled WGS sequence"/>
</dbReference>
<evidence type="ECO:0000313" key="3">
    <source>
        <dbReference type="Proteomes" id="UP000028712"/>
    </source>
</evidence>
<gene>
    <name evidence="2" type="ORF">B0A62_05840</name>
    <name evidence="1" type="ORF">IW20_06190</name>
</gene>